<evidence type="ECO:0000313" key="12">
    <source>
        <dbReference type="RefSeq" id="XP_055887434.1"/>
    </source>
</evidence>
<comment type="similarity">
    <text evidence="1">Belongs to the IAP family.</text>
</comment>
<dbReference type="Gene3D" id="1.10.1170.10">
    <property type="entry name" value="Inhibitor Of Apoptosis Protein (2mihbC-IAP-1), Chain A"/>
    <property type="match status" value="1"/>
</dbReference>
<keyword evidence="2 4" id="KW-0863">Zinc-finger</keyword>
<feature type="region of interest" description="Disordered" evidence="5">
    <location>
        <begin position="1055"/>
        <end position="1079"/>
    </location>
</feature>
<evidence type="ECO:0000313" key="11">
    <source>
        <dbReference type="RefSeq" id="XP_055887433.1"/>
    </source>
</evidence>
<evidence type="ECO:0000256" key="6">
    <source>
        <dbReference type="SAM" id="Phobius"/>
    </source>
</evidence>
<reference evidence="9 10" key="1">
    <citation type="submission" date="2025-04" db="UniProtKB">
        <authorList>
            <consortium name="RefSeq"/>
        </authorList>
    </citation>
    <scope>IDENTIFICATION</scope>
</reference>
<feature type="transmembrane region" description="Helical" evidence="6">
    <location>
        <begin position="125"/>
        <end position="149"/>
    </location>
</feature>
<keyword evidence="8" id="KW-1185">Reference proteome</keyword>
<evidence type="ECO:0000256" key="4">
    <source>
        <dbReference type="PROSITE-ProRule" id="PRU00175"/>
    </source>
</evidence>
<dbReference type="PANTHER" id="PTHR10044:SF139">
    <property type="entry name" value="DEATH-ASSOCIATED INHIBITOR OF APOPTOSIS 2"/>
    <property type="match status" value="1"/>
</dbReference>
<feature type="domain" description="RING-type" evidence="7">
    <location>
        <begin position="1129"/>
        <end position="1163"/>
    </location>
</feature>
<feature type="compositionally biased region" description="Polar residues" evidence="5">
    <location>
        <begin position="1005"/>
        <end position="1022"/>
    </location>
</feature>
<feature type="compositionally biased region" description="Polar residues" evidence="5">
    <location>
        <begin position="1055"/>
        <end position="1073"/>
    </location>
</feature>
<evidence type="ECO:0000256" key="1">
    <source>
        <dbReference type="ARBA" id="ARBA00006672"/>
    </source>
</evidence>
<dbReference type="Gene3D" id="3.30.40.10">
    <property type="entry name" value="Zinc/RING finger domain, C3HC4 (zinc finger)"/>
    <property type="match status" value="1"/>
</dbReference>
<dbReference type="GO" id="GO:0005737">
    <property type="term" value="C:cytoplasm"/>
    <property type="evidence" value="ECO:0007669"/>
    <property type="project" value="TreeGrafter"/>
</dbReference>
<dbReference type="Pfam" id="PF00653">
    <property type="entry name" value="BIR"/>
    <property type="match status" value="1"/>
</dbReference>
<dbReference type="GeneID" id="106078927"/>
<keyword evidence="3" id="KW-0862">Zinc</keyword>
<name>A0A9W3AJH1_BIOGL</name>
<evidence type="ECO:0000313" key="10">
    <source>
        <dbReference type="RefSeq" id="XP_055887432.1"/>
    </source>
</evidence>
<evidence type="ECO:0000256" key="2">
    <source>
        <dbReference type="ARBA" id="ARBA00022771"/>
    </source>
</evidence>
<dbReference type="RefSeq" id="XP_055887432.1">
    <property type="nucleotide sequence ID" value="XM_056031457.1"/>
</dbReference>
<dbReference type="RefSeq" id="XP_055887434.1">
    <property type="nucleotide sequence ID" value="XM_056031459.1"/>
</dbReference>
<dbReference type="CDD" id="cd00022">
    <property type="entry name" value="BIR"/>
    <property type="match status" value="1"/>
</dbReference>
<keyword evidence="6" id="KW-1133">Transmembrane helix</keyword>
<gene>
    <name evidence="9 10 11 12" type="primary">LOC106078927</name>
</gene>
<keyword evidence="6" id="KW-0472">Membrane</keyword>
<sequence length="1176" mass="131624">MLFFILVTVPSIVIVSLHYHHIDRQRNEQLSDIILHLDHNSWAIVINITEKTIEASLEAGLVNTTESDFHATEECIFVGDFLVFCGHRKSVGNTSHLSVYISNASHLVLECSEFKSFSQNAFLDLQYMCIALISFLCIFVVMNLPIIMFDDCSRRNTNIISECKKNSYVVNKKLPTLLLKSMNINFDFKYECKYSLQSDTKAFLGDTKCNFLNIRAKSFDWIFKWSNPLMRTDHFAFPVTSMFSRLNSFAPLLNIASKAQKIFFTRLANAGFRVGLKNSNVVCESCDQKWRIDNFDAPPESLKFHKWNCTFACRDVVNGNKPDINDPLVEVDGQPFYTCQESDDKHLTEQKYDTELFGSLKELQTLLEHKDVVHCDTLYGNTLSGDTLSGDTLSGDTLHGDTLSGDTLHGDTFSGDTLHGDTFSGDTLHGDTFSGDTLHGAVHSGLSKDNSLVINKTSSWSLCPNSFICYDDTYASYSKPPVLEEVSSDDCCLDTTVSNTSFDSGYDSTLLNEEVAEPSSSAVEETTSPSNSQGIIQPDVQHYQDALGNDSTECNNNSNHLNYMNMVQLRKLLRRNMRSPDLFKLFQLLKLLTVKITQSSDSSRGPHQVTCGTGSLIDTPCQITTNATGSLCGIIFVETSHHLIGDDSQAKSSIVEFFVHSQIRSRQIRGESIQPVSEFSNGPVYLKCLTEEIDLVLYINQLQEEMKKLMQEISVDSEDILKINAFIISYPHGGEQAISYGRSVVVKYLLGNNVSEDKKVDFTLQKVTDIQKGLENRSLVRKMLMYAAETCPGCSGAPVLTFRTQTSKFSGHKRLVMEKWMHHGYFKNEDLNVSYLKVCTDEEFMDWGWTSCHTAQQTVAHVQQITTNETAPTMHQEVNPQSVLVNSSQVAASLSNEPTVCAANLVEHPSYPVYITFARRLQSFTHWTHSNIHAPSQLAAAGFFYAGYRDCVRCFQCGLGLRSWKPGDDVTEEHQKYRPSCSFLKTYLESSTASRRQDEIPISHGNENQSLSSENSPRSDSSYPRKHLERLISSIQVPQSTGSCNEISQAERSITETCQDSSNSTNVDAVSTSEQEETTLEIPQVQNINLSSPLGAENNTPALSVSSRVDVTVQLLRKEKEMLETLMKCKECQANPIQELFLPCGDIYACSQCVNKFTHCPTCGHRILGTVTTYFA</sequence>
<dbReference type="OrthoDB" id="6499534at2759"/>
<dbReference type="SUPFAM" id="SSF141571">
    <property type="entry name" value="Pentapeptide repeat-like"/>
    <property type="match status" value="1"/>
</dbReference>
<evidence type="ECO:0000256" key="3">
    <source>
        <dbReference type="ARBA" id="ARBA00022833"/>
    </source>
</evidence>
<evidence type="ECO:0000313" key="9">
    <source>
        <dbReference type="RefSeq" id="XP_055887431.1"/>
    </source>
</evidence>
<dbReference type="PROSITE" id="PS50089">
    <property type="entry name" value="ZF_RING_2"/>
    <property type="match status" value="1"/>
</dbReference>
<evidence type="ECO:0000259" key="7">
    <source>
        <dbReference type="PROSITE" id="PS50089"/>
    </source>
</evidence>
<dbReference type="InterPro" id="IPR050784">
    <property type="entry name" value="IAP"/>
</dbReference>
<dbReference type="PROSITE" id="PS50143">
    <property type="entry name" value="BIR_REPEAT_2"/>
    <property type="match status" value="1"/>
</dbReference>
<dbReference type="PANTHER" id="PTHR10044">
    <property type="entry name" value="INHIBITOR OF APOPTOSIS"/>
    <property type="match status" value="1"/>
</dbReference>
<dbReference type="Pfam" id="PF13920">
    <property type="entry name" value="zf-C3HC4_3"/>
    <property type="match status" value="1"/>
</dbReference>
<dbReference type="Proteomes" id="UP001165740">
    <property type="component" value="Chromosome 6"/>
</dbReference>
<protein>
    <submittedName>
        <fullName evidence="9 10">Uncharacterized protein LOC106078927 isoform X1</fullName>
    </submittedName>
</protein>
<dbReference type="SMART" id="SM00238">
    <property type="entry name" value="BIR"/>
    <property type="match status" value="1"/>
</dbReference>
<dbReference type="AlphaFoldDB" id="A0A9W3AJH1"/>
<proteinExistence type="inferred from homology"/>
<feature type="region of interest" description="Disordered" evidence="5">
    <location>
        <begin position="994"/>
        <end position="1025"/>
    </location>
</feature>
<dbReference type="InterPro" id="IPR001841">
    <property type="entry name" value="Znf_RING"/>
</dbReference>
<organism evidence="8 11">
    <name type="scientific">Biomphalaria glabrata</name>
    <name type="common">Bloodfluke planorb</name>
    <name type="synonym">Freshwater snail</name>
    <dbReference type="NCBI Taxonomy" id="6526"/>
    <lineage>
        <taxon>Eukaryota</taxon>
        <taxon>Metazoa</taxon>
        <taxon>Spiralia</taxon>
        <taxon>Lophotrochozoa</taxon>
        <taxon>Mollusca</taxon>
        <taxon>Gastropoda</taxon>
        <taxon>Heterobranchia</taxon>
        <taxon>Euthyneura</taxon>
        <taxon>Panpulmonata</taxon>
        <taxon>Hygrophila</taxon>
        <taxon>Lymnaeoidea</taxon>
        <taxon>Planorbidae</taxon>
        <taxon>Biomphalaria</taxon>
    </lineage>
</organism>
<keyword evidence="6" id="KW-0812">Transmembrane</keyword>
<dbReference type="InterPro" id="IPR013083">
    <property type="entry name" value="Znf_RING/FYVE/PHD"/>
</dbReference>
<keyword evidence="2 4" id="KW-0479">Metal-binding</keyword>
<dbReference type="RefSeq" id="XP_055887433.1">
    <property type="nucleotide sequence ID" value="XM_056031458.1"/>
</dbReference>
<dbReference type="RefSeq" id="XP_055887431.1">
    <property type="nucleotide sequence ID" value="XM_056031456.1"/>
</dbReference>
<dbReference type="SUPFAM" id="SSF57924">
    <property type="entry name" value="Inhibitor of apoptosis (IAP) repeat"/>
    <property type="match status" value="1"/>
</dbReference>
<evidence type="ECO:0000313" key="8">
    <source>
        <dbReference type="Proteomes" id="UP001165740"/>
    </source>
</evidence>
<dbReference type="InterPro" id="IPR001370">
    <property type="entry name" value="BIR_rpt"/>
</dbReference>
<dbReference type="GO" id="GO:0008270">
    <property type="term" value="F:zinc ion binding"/>
    <property type="evidence" value="ECO:0007669"/>
    <property type="project" value="UniProtKB-KW"/>
</dbReference>
<accession>A0A9W3AJH1</accession>
<evidence type="ECO:0000256" key="5">
    <source>
        <dbReference type="SAM" id="MobiDB-lite"/>
    </source>
</evidence>
<dbReference type="GO" id="GO:0005634">
    <property type="term" value="C:nucleus"/>
    <property type="evidence" value="ECO:0007669"/>
    <property type="project" value="TreeGrafter"/>
</dbReference>